<dbReference type="GO" id="GO:0005886">
    <property type="term" value="C:plasma membrane"/>
    <property type="evidence" value="ECO:0007669"/>
    <property type="project" value="UniProtKB-SubCell"/>
</dbReference>
<reference evidence="7 8" key="1">
    <citation type="submission" date="2019-12" db="EMBL/GenBank/DDBJ databases">
        <title>Deinococcus sp. HMF7620 Genome sequencing and assembly.</title>
        <authorList>
            <person name="Kang H."/>
            <person name="Kim H."/>
            <person name="Joh K."/>
        </authorList>
    </citation>
    <scope>NUCLEOTIDE SEQUENCE [LARGE SCALE GENOMIC DNA]</scope>
    <source>
        <strain evidence="7 8">HMF7620</strain>
    </source>
</reference>
<feature type="transmembrane region" description="Helical" evidence="6">
    <location>
        <begin position="175"/>
        <end position="197"/>
    </location>
</feature>
<keyword evidence="8" id="KW-1185">Reference proteome</keyword>
<evidence type="ECO:0000256" key="1">
    <source>
        <dbReference type="ARBA" id="ARBA00004651"/>
    </source>
</evidence>
<evidence type="ECO:0000256" key="4">
    <source>
        <dbReference type="ARBA" id="ARBA00022989"/>
    </source>
</evidence>
<organism evidence="7 8">
    <name type="scientific">Deinococcus arboris</name>
    <dbReference type="NCBI Taxonomy" id="2682977"/>
    <lineage>
        <taxon>Bacteria</taxon>
        <taxon>Thermotogati</taxon>
        <taxon>Deinococcota</taxon>
        <taxon>Deinococci</taxon>
        <taxon>Deinococcales</taxon>
        <taxon>Deinococcaceae</taxon>
        <taxon>Deinococcus</taxon>
    </lineage>
</organism>
<evidence type="ECO:0000256" key="6">
    <source>
        <dbReference type="SAM" id="Phobius"/>
    </source>
</evidence>
<dbReference type="CDD" id="cd01118">
    <property type="entry name" value="ArsB_permease"/>
    <property type="match status" value="1"/>
</dbReference>
<keyword evidence="3 6" id="KW-0812">Transmembrane</keyword>
<dbReference type="PANTHER" id="PTHR43302">
    <property type="entry name" value="TRANSPORTER ARSB-RELATED"/>
    <property type="match status" value="1"/>
</dbReference>
<evidence type="ECO:0000256" key="3">
    <source>
        <dbReference type="ARBA" id="ARBA00022692"/>
    </source>
</evidence>
<accession>A0A7C9HQE7</accession>
<name>A0A7C9HQE7_9DEIO</name>
<dbReference type="GO" id="GO:0008490">
    <property type="term" value="F:arsenite secondary active transmembrane transporter activity"/>
    <property type="evidence" value="ECO:0007669"/>
    <property type="project" value="TreeGrafter"/>
</dbReference>
<feature type="transmembrane region" description="Helical" evidence="6">
    <location>
        <begin position="277"/>
        <end position="298"/>
    </location>
</feature>
<feature type="transmembrane region" description="Helical" evidence="6">
    <location>
        <begin position="217"/>
        <end position="239"/>
    </location>
</feature>
<keyword evidence="2" id="KW-1003">Cell membrane</keyword>
<feature type="transmembrane region" description="Helical" evidence="6">
    <location>
        <begin position="137"/>
        <end position="155"/>
    </location>
</feature>
<comment type="subcellular location">
    <subcellularLocation>
        <location evidence="1">Cell membrane</location>
        <topology evidence="1">Multi-pass membrane protein</topology>
    </subcellularLocation>
</comment>
<feature type="transmembrane region" description="Helical" evidence="6">
    <location>
        <begin position="318"/>
        <end position="347"/>
    </location>
</feature>
<gene>
    <name evidence="7" type="ORF">GO986_04980</name>
</gene>
<dbReference type="EMBL" id="WQLB01000004">
    <property type="protein sequence ID" value="MVN86114.1"/>
    <property type="molecule type" value="Genomic_DNA"/>
</dbReference>
<keyword evidence="5 6" id="KW-0472">Membrane</keyword>
<protein>
    <submittedName>
        <fullName evidence="7">Arsenical efflux pump membrane protein ArsB</fullName>
    </submittedName>
</protein>
<dbReference type="Pfam" id="PF02040">
    <property type="entry name" value="ArsB"/>
    <property type="match status" value="1"/>
</dbReference>
<dbReference type="AlphaFoldDB" id="A0A7C9HQE7"/>
<keyword evidence="4 6" id="KW-1133">Transmembrane helix</keyword>
<proteinExistence type="predicted"/>
<feature type="transmembrane region" description="Helical" evidence="6">
    <location>
        <begin position="90"/>
        <end position="108"/>
    </location>
</feature>
<evidence type="ECO:0000313" key="8">
    <source>
        <dbReference type="Proteomes" id="UP000483286"/>
    </source>
</evidence>
<feature type="transmembrane region" description="Helical" evidence="6">
    <location>
        <begin position="50"/>
        <end position="69"/>
    </location>
</feature>
<dbReference type="PANTHER" id="PTHR43302:SF5">
    <property type="entry name" value="TRANSPORTER ARSB-RELATED"/>
    <property type="match status" value="1"/>
</dbReference>
<dbReference type="GO" id="GO:0042960">
    <property type="term" value="F:antimonite secondary active transmembrane transporter activity"/>
    <property type="evidence" value="ECO:0007669"/>
    <property type="project" value="TreeGrafter"/>
</dbReference>
<feature type="transmembrane region" description="Helical" evidence="6">
    <location>
        <begin position="408"/>
        <end position="426"/>
    </location>
</feature>
<dbReference type="PRINTS" id="PR00758">
    <property type="entry name" value="ARSENICPUMP"/>
</dbReference>
<dbReference type="RefSeq" id="WP_369409164.1">
    <property type="nucleotide sequence ID" value="NZ_WQLB01000004.1"/>
</dbReference>
<comment type="caution">
    <text evidence="7">The sequence shown here is derived from an EMBL/GenBank/DDBJ whole genome shotgun (WGS) entry which is preliminary data.</text>
</comment>
<feature type="transmembrane region" description="Helical" evidence="6">
    <location>
        <begin position="359"/>
        <end position="388"/>
    </location>
</feature>
<dbReference type="InterPro" id="IPR000802">
    <property type="entry name" value="Arsenical_pump_ArsB"/>
</dbReference>
<sequence length="427" mass="43741">MLAALLILVTVGLVIWRPSGLGPARAATLGALTALMTGVVPLSALPALWQATWNATLTLVGLMVLSLLLDAAGLFRLGALYVAHWGGGSGRRLLALLVGLSALVAALFANDGGVLILTPIVLELAALLRLNRAATLALALAVGFVVDAASLPLTISNLTNLLAADAFGLGFSGYAHVMVPVNLAVVLACFLTLLLVYGRQLPQRYDPADLPEPRSAVHSWAVCRAGVVAAPFLLAGAFLAEDHGIPISAVVGACAAGVWLVAALGRQVDSRAVVRTAPWNVVMFSLAMFTVVSGLREAGLSGHYGDWLASWAARGEGAGVLASGLSVAALSAGLNNLPALLIALLGLQEAGVTGAARDALVYGAVVGANIGPKLTPIGSLATLLWLHVLRGRGLDVSWGDYLRAGLRLTPPVLLAGLLALWLRLALG</sequence>
<feature type="transmembrane region" description="Helical" evidence="6">
    <location>
        <begin position="245"/>
        <end position="265"/>
    </location>
</feature>
<evidence type="ECO:0000256" key="5">
    <source>
        <dbReference type="ARBA" id="ARBA00023136"/>
    </source>
</evidence>
<dbReference type="Proteomes" id="UP000483286">
    <property type="component" value="Unassembled WGS sequence"/>
</dbReference>
<evidence type="ECO:0000256" key="2">
    <source>
        <dbReference type="ARBA" id="ARBA00022475"/>
    </source>
</evidence>
<evidence type="ECO:0000313" key="7">
    <source>
        <dbReference type="EMBL" id="MVN86114.1"/>
    </source>
</evidence>